<name>A0A2P2QWP2_RHIMU</name>
<accession>A0A2P2QWP2</accession>
<protein>
    <submittedName>
        <fullName evidence="1">Uncharacterized protein</fullName>
    </submittedName>
</protein>
<dbReference type="AlphaFoldDB" id="A0A2P2QWP2"/>
<reference evidence="1" key="1">
    <citation type="submission" date="2018-02" db="EMBL/GenBank/DDBJ databases">
        <title>Rhizophora mucronata_Transcriptome.</title>
        <authorList>
            <person name="Meera S.P."/>
            <person name="Sreeshan A."/>
            <person name="Augustine A."/>
        </authorList>
    </citation>
    <scope>NUCLEOTIDE SEQUENCE</scope>
    <source>
        <tissue evidence="1">Leaf</tissue>
    </source>
</reference>
<dbReference type="EMBL" id="GGEC01090946">
    <property type="protein sequence ID" value="MBX71430.1"/>
    <property type="molecule type" value="Transcribed_RNA"/>
</dbReference>
<organism evidence="1">
    <name type="scientific">Rhizophora mucronata</name>
    <name type="common">Asiatic mangrove</name>
    <dbReference type="NCBI Taxonomy" id="61149"/>
    <lineage>
        <taxon>Eukaryota</taxon>
        <taxon>Viridiplantae</taxon>
        <taxon>Streptophyta</taxon>
        <taxon>Embryophyta</taxon>
        <taxon>Tracheophyta</taxon>
        <taxon>Spermatophyta</taxon>
        <taxon>Magnoliopsida</taxon>
        <taxon>eudicotyledons</taxon>
        <taxon>Gunneridae</taxon>
        <taxon>Pentapetalae</taxon>
        <taxon>rosids</taxon>
        <taxon>fabids</taxon>
        <taxon>Malpighiales</taxon>
        <taxon>Rhizophoraceae</taxon>
        <taxon>Rhizophora</taxon>
    </lineage>
</organism>
<sequence>MLWGQFIHLSPSLCVSPLPPAPLLPFGLFCGPYMHAYKL</sequence>
<evidence type="ECO:0000313" key="1">
    <source>
        <dbReference type="EMBL" id="MBX71430.1"/>
    </source>
</evidence>
<proteinExistence type="predicted"/>